<dbReference type="PANTHER" id="PTHR47739:SF1">
    <property type="entry name" value="TRNA1(VAL) (ADENINE(37)-N6)-METHYLTRANSFERASE"/>
    <property type="match status" value="1"/>
</dbReference>
<dbReference type="InterPro" id="IPR002052">
    <property type="entry name" value="DNA_methylase_N6_adenine_CS"/>
</dbReference>
<dbReference type="InterPro" id="IPR025714">
    <property type="entry name" value="Methyltranfer_dom"/>
</dbReference>
<accession>K1RKI9</accession>
<dbReference type="Gene3D" id="3.40.50.150">
    <property type="entry name" value="Vaccinia Virus protein VP39"/>
    <property type="match status" value="1"/>
</dbReference>
<feature type="domain" description="Methyltransferase" evidence="1">
    <location>
        <begin position="38"/>
        <end position="172"/>
    </location>
</feature>
<dbReference type="PANTHER" id="PTHR47739">
    <property type="entry name" value="TRNA1(VAL) (ADENINE(37)-N6)-METHYLTRANSFERASE"/>
    <property type="match status" value="1"/>
</dbReference>
<evidence type="ECO:0000259" key="1">
    <source>
        <dbReference type="Pfam" id="PF13847"/>
    </source>
</evidence>
<dbReference type="CDD" id="cd02440">
    <property type="entry name" value="AdoMet_MTases"/>
    <property type="match status" value="1"/>
</dbReference>
<dbReference type="EMBL" id="AJWZ01011233">
    <property type="protein sequence ID" value="EKC45953.1"/>
    <property type="molecule type" value="Genomic_DNA"/>
</dbReference>
<sequence>MEKLNDVLGYDLKIYQNDEWFCFSLDSVLLANFPKIKSKTKKILDLGTGNAVIPLVLSLRTKASIYGVDIQPDIIEMANKSIEYNNLQSQVKLEACDMKSLLLRKNEYNTYDLILSNPPYFSNLELSTKNDDIHKTIARHEVMIKLNDIINVASKLLKEGGTFALIHRTDRLVEIINCMQEYNIEPKLIKFVYKNMNSCSEMFYIEGIKNGSKGLKIAKPFVLYEVDGTKTFDYEQLCKEVYL</sequence>
<name>K1RKI9_9ZZZZ</name>
<evidence type="ECO:0000313" key="2">
    <source>
        <dbReference type="EMBL" id="EKC45953.1"/>
    </source>
</evidence>
<dbReference type="Pfam" id="PF13847">
    <property type="entry name" value="Methyltransf_31"/>
    <property type="match status" value="1"/>
</dbReference>
<dbReference type="GO" id="GO:0003676">
    <property type="term" value="F:nucleic acid binding"/>
    <property type="evidence" value="ECO:0007669"/>
    <property type="project" value="InterPro"/>
</dbReference>
<protein>
    <submittedName>
        <fullName evidence="2">Methyltransferase</fullName>
    </submittedName>
</protein>
<organism evidence="2">
    <name type="scientific">human gut metagenome</name>
    <dbReference type="NCBI Taxonomy" id="408170"/>
    <lineage>
        <taxon>unclassified sequences</taxon>
        <taxon>metagenomes</taxon>
        <taxon>organismal metagenomes</taxon>
    </lineage>
</organism>
<dbReference type="PROSITE" id="PS00092">
    <property type="entry name" value="N6_MTASE"/>
    <property type="match status" value="1"/>
</dbReference>
<dbReference type="GO" id="GO:0008168">
    <property type="term" value="F:methyltransferase activity"/>
    <property type="evidence" value="ECO:0007669"/>
    <property type="project" value="UniProtKB-KW"/>
</dbReference>
<dbReference type="SUPFAM" id="SSF53335">
    <property type="entry name" value="S-adenosyl-L-methionine-dependent methyltransferases"/>
    <property type="match status" value="1"/>
</dbReference>
<dbReference type="AlphaFoldDB" id="K1RKI9"/>
<keyword evidence="2" id="KW-0808">Transferase</keyword>
<keyword evidence="2" id="KW-0489">Methyltransferase</keyword>
<comment type="caution">
    <text evidence="2">The sequence shown here is derived from an EMBL/GenBank/DDBJ whole genome shotgun (WGS) entry which is preliminary data.</text>
</comment>
<reference evidence="2" key="1">
    <citation type="journal article" date="2013" name="Environ. Microbiol.">
        <title>Microbiota from the distal guts of lean and obese adolescents exhibit partial functional redundancy besides clear differences in community structure.</title>
        <authorList>
            <person name="Ferrer M."/>
            <person name="Ruiz A."/>
            <person name="Lanza F."/>
            <person name="Haange S.B."/>
            <person name="Oberbach A."/>
            <person name="Till H."/>
            <person name="Bargiela R."/>
            <person name="Campoy C."/>
            <person name="Segura M.T."/>
            <person name="Richter M."/>
            <person name="von Bergen M."/>
            <person name="Seifert J."/>
            <person name="Suarez A."/>
        </authorList>
    </citation>
    <scope>NUCLEOTIDE SEQUENCE</scope>
</reference>
<proteinExistence type="predicted"/>
<dbReference type="InterPro" id="IPR050210">
    <property type="entry name" value="tRNA_Adenine-N(6)_MTase"/>
</dbReference>
<gene>
    <name evidence="2" type="ORF">OBE_16548</name>
</gene>
<dbReference type="GO" id="GO:0032259">
    <property type="term" value="P:methylation"/>
    <property type="evidence" value="ECO:0007669"/>
    <property type="project" value="UniProtKB-KW"/>
</dbReference>
<dbReference type="InterPro" id="IPR029063">
    <property type="entry name" value="SAM-dependent_MTases_sf"/>
</dbReference>